<feature type="transmembrane region" description="Helical" evidence="1">
    <location>
        <begin position="12"/>
        <end position="32"/>
    </location>
</feature>
<evidence type="ECO:0000313" key="2">
    <source>
        <dbReference type="EMBL" id="RLJ87008.1"/>
    </source>
</evidence>
<name>A0A497YJ18_9BACL</name>
<dbReference type="EMBL" id="RCCP01000002">
    <property type="protein sequence ID" value="RLJ87008.1"/>
    <property type="molecule type" value="Genomic_DNA"/>
</dbReference>
<dbReference type="OrthoDB" id="2629185at2"/>
<proteinExistence type="predicted"/>
<keyword evidence="1" id="KW-0472">Membrane</keyword>
<feature type="transmembrane region" description="Helical" evidence="1">
    <location>
        <begin position="38"/>
        <end position="55"/>
    </location>
</feature>
<reference evidence="2 3" key="1">
    <citation type="submission" date="2018-10" db="EMBL/GenBank/DDBJ databases">
        <title>Genomic Encyclopedia of Type Strains, Phase IV (KMG-IV): sequencing the most valuable type-strain genomes for metagenomic binning, comparative biology and taxonomic classification.</title>
        <authorList>
            <person name="Goeker M."/>
        </authorList>
    </citation>
    <scope>NUCLEOTIDE SEQUENCE [LARGE SCALE GENOMIC DNA]</scope>
    <source>
        <strain evidence="2 3">DSM 20549</strain>
    </source>
</reference>
<keyword evidence="3" id="KW-1185">Reference proteome</keyword>
<protein>
    <submittedName>
        <fullName evidence="2">Uncharacterized protein</fullName>
    </submittedName>
</protein>
<sequence length="72" mass="8502">MTRTKHVSKDWSSTIGFLFYSGALFIWSIYDFIVTDKIGWQMPILFIGLAIYLWSKVFKYQKSVKASLTDRR</sequence>
<keyword evidence="1" id="KW-1133">Transmembrane helix</keyword>
<evidence type="ECO:0000256" key="1">
    <source>
        <dbReference type="SAM" id="Phobius"/>
    </source>
</evidence>
<organism evidence="2 3">
    <name type="scientific">Planococcus citreus</name>
    <dbReference type="NCBI Taxonomy" id="1373"/>
    <lineage>
        <taxon>Bacteria</taxon>
        <taxon>Bacillati</taxon>
        <taxon>Bacillota</taxon>
        <taxon>Bacilli</taxon>
        <taxon>Bacillales</taxon>
        <taxon>Caryophanaceae</taxon>
        <taxon>Planococcus</taxon>
    </lineage>
</organism>
<keyword evidence="1" id="KW-0812">Transmembrane</keyword>
<evidence type="ECO:0000313" key="3">
    <source>
        <dbReference type="Proteomes" id="UP000280791"/>
    </source>
</evidence>
<comment type="caution">
    <text evidence="2">The sequence shown here is derived from an EMBL/GenBank/DDBJ whole genome shotgun (WGS) entry which is preliminary data.</text>
</comment>
<dbReference type="AlphaFoldDB" id="A0A497YJ18"/>
<accession>A0A497YJ18</accession>
<dbReference type="Proteomes" id="UP000280791">
    <property type="component" value="Unassembled WGS sequence"/>
</dbReference>
<gene>
    <name evidence="2" type="ORF">DFR62_1806</name>
</gene>